<keyword evidence="6" id="KW-1015">Disulfide bond</keyword>
<dbReference type="EMBL" id="JAPZBR010000004">
    <property type="protein sequence ID" value="KAJ5354852.1"/>
    <property type="molecule type" value="Genomic_DNA"/>
</dbReference>
<evidence type="ECO:0000256" key="8">
    <source>
        <dbReference type="ARBA" id="ARBA00034015"/>
    </source>
</evidence>
<reference evidence="9" key="1">
    <citation type="submission" date="2022-12" db="EMBL/GenBank/DDBJ databases">
        <authorList>
            <person name="Petersen C."/>
        </authorList>
    </citation>
    <scope>NUCLEOTIDE SEQUENCE</scope>
    <source>
        <strain evidence="9">IBT 35675</strain>
    </source>
</reference>
<keyword evidence="5" id="KW-0378">Hydrolase</keyword>
<dbReference type="PANTHER" id="PTHR42104">
    <property type="entry name" value="EXTRACELLULAR GUANYL-SPECIFIC RIBONUCLEASE RNTA (AFU_ORTHOLOGUE AFUA_4G03230)"/>
    <property type="match status" value="1"/>
</dbReference>
<organism evidence="9 10">
    <name type="scientific">Penicillium brevicompactum</name>
    <dbReference type="NCBI Taxonomy" id="5074"/>
    <lineage>
        <taxon>Eukaryota</taxon>
        <taxon>Fungi</taxon>
        <taxon>Dikarya</taxon>
        <taxon>Ascomycota</taxon>
        <taxon>Pezizomycotina</taxon>
        <taxon>Eurotiomycetes</taxon>
        <taxon>Eurotiomycetidae</taxon>
        <taxon>Eurotiales</taxon>
        <taxon>Aspergillaceae</taxon>
        <taxon>Penicillium</taxon>
    </lineage>
</organism>
<accession>A0A9W9URN9</accession>
<keyword evidence="3" id="KW-0540">Nuclease</keyword>
<gene>
    <name evidence="9" type="ORF">N7541_005896</name>
</gene>
<dbReference type="AlphaFoldDB" id="A0A9W9URN9"/>
<dbReference type="PANTHER" id="PTHR42104:SF1">
    <property type="entry name" value="EXTRACELLULAR GUANYL-SPECIFIC RIBONUCLEASE RNTA (AFU_ORTHOLOGUE AFUA_4G03230)"/>
    <property type="match status" value="1"/>
</dbReference>
<sequence length="149" mass="15581">MQFSKVSTLEAHHQLWTSGKTDSSQLFAVAAFFIAGAISAPLDLEARACASSCGTICYTSSAVNAAKAAGYKLYSSGSTASSYPHVYHDYEGFVFPVSGTYYEFPILKSGSVYSGGSPGADRVIFTTSNQLAGVITHTGASGNDFVECS</sequence>
<comment type="similarity">
    <text evidence="1">Belongs to the ribonuclease N1/T1 family.</text>
</comment>
<dbReference type="GO" id="GO:0046589">
    <property type="term" value="F:ribonuclease T1 activity"/>
    <property type="evidence" value="ECO:0007669"/>
    <property type="project" value="UniProtKB-EC"/>
</dbReference>
<comment type="catalytic activity">
    <reaction evidence="8">
        <text>[RNA] containing guanosine + H2O = an [RNA fragment]-3'-guanosine-3'-phosphate + a 5'-hydroxy-ribonucleotide-3'-[RNA fragment].</text>
        <dbReference type="EC" id="4.6.1.24"/>
    </reaction>
</comment>
<dbReference type="Pfam" id="PF00545">
    <property type="entry name" value="Ribonuclease"/>
    <property type="match status" value="1"/>
</dbReference>
<evidence type="ECO:0000256" key="2">
    <source>
        <dbReference type="ARBA" id="ARBA00012549"/>
    </source>
</evidence>
<evidence type="ECO:0000256" key="6">
    <source>
        <dbReference type="ARBA" id="ARBA00023157"/>
    </source>
</evidence>
<dbReference type="EC" id="4.6.1.24" evidence="2"/>
<protein>
    <recommendedName>
        <fullName evidence="2">ribonuclease T1</fullName>
        <ecNumber evidence="2">4.6.1.24</ecNumber>
    </recommendedName>
</protein>
<keyword evidence="7" id="KW-0456">Lyase</keyword>
<reference evidence="9" key="2">
    <citation type="journal article" date="2023" name="IMA Fungus">
        <title>Comparative genomic study of the Penicillium genus elucidates a diverse pangenome and 15 lateral gene transfer events.</title>
        <authorList>
            <person name="Petersen C."/>
            <person name="Sorensen T."/>
            <person name="Nielsen M.R."/>
            <person name="Sondergaard T.E."/>
            <person name="Sorensen J.L."/>
            <person name="Fitzpatrick D.A."/>
            <person name="Frisvad J.C."/>
            <person name="Nielsen K.L."/>
        </authorList>
    </citation>
    <scope>NUCLEOTIDE SEQUENCE</scope>
    <source>
        <strain evidence="9">IBT 35675</strain>
    </source>
</reference>
<dbReference type="GO" id="GO:0016787">
    <property type="term" value="F:hydrolase activity"/>
    <property type="evidence" value="ECO:0007669"/>
    <property type="project" value="UniProtKB-KW"/>
</dbReference>
<evidence type="ECO:0000256" key="1">
    <source>
        <dbReference type="ARBA" id="ARBA00009006"/>
    </source>
</evidence>
<evidence type="ECO:0000256" key="7">
    <source>
        <dbReference type="ARBA" id="ARBA00023239"/>
    </source>
</evidence>
<name>A0A9W9URN9_PENBR</name>
<dbReference type="InterPro" id="IPR000026">
    <property type="entry name" value="N1-like"/>
</dbReference>
<dbReference type="GO" id="GO:0003723">
    <property type="term" value="F:RNA binding"/>
    <property type="evidence" value="ECO:0007669"/>
    <property type="project" value="InterPro"/>
</dbReference>
<keyword evidence="10" id="KW-1185">Reference proteome</keyword>
<dbReference type="SUPFAM" id="SSF53933">
    <property type="entry name" value="Microbial ribonucleases"/>
    <property type="match status" value="1"/>
</dbReference>
<keyword evidence="4" id="KW-0255">Endonuclease</keyword>
<dbReference type="InterPro" id="IPR016191">
    <property type="entry name" value="Ribonuclease/ribotoxin"/>
</dbReference>
<evidence type="ECO:0000256" key="3">
    <source>
        <dbReference type="ARBA" id="ARBA00022722"/>
    </source>
</evidence>
<evidence type="ECO:0000256" key="4">
    <source>
        <dbReference type="ARBA" id="ARBA00022759"/>
    </source>
</evidence>
<dbReference type="CDD" id="cd00606">
    <property type="entry name" value="fungal_RNase"/>
    <property type="match status" value="1"/>
</dbReference>
<evidence type="ECO:0000313" key="10">
    <source>
        <dbReference type="Proteomes" id="UP001148299"/>
    </source>
</evidence>
<evidence type="ECO:0000256" key="5">
    <source>
        <dbReference type="ARBA" id="ARBA00022801"/>
    </source>
</evidence>
<proteinExistence type="inferred from homology"/>
<evidence type="ECO:0000313" key="9">
    <source>
        <dbReference type="EMBL" id="KAJ5354852.1"/>
    </source>
</evidence>
<dbReference type="Proteomes" id="UP001148299">
    <property type="component" value="Unassembled WGS sequence"/>
</dbReference>
<dbReference type="Gene3D" id="3.10.450.30">
    <property type="entry name" value="Microbial ribonucleases"/>
    <property type="match status" value="1"/>
</dbReference>
<comment type="caution">
    <text evidence="9">The sequence shown here is derived from an EMBL/GenBank/DDBJ whole genome shotgun (WGS) entry which is preliminary data.</text>
</comment>